<accession>A0A382E7Q6</accession>
<name>A0A382E7Q6_9ZZZZ</name>
<feature type="non-terminal residue" evidence="1">
    <location>
        <position position="1"/>
    </location>
</feature>
<proteinExistence type="predicted"/>
<dbReference type="AlphaFoldDB" id="A0A382E7Q6"/>
<reference evidence="1" key="1">
    <citation type="submission" date="2018-05" db="EMBL/GenBank/DDBJ databases">
        <authorList>
            <person name="Lanie J.A."/>
            <person name="Ng W.-L."/>
            <person name="Kazmierczak K.M."/>
            <person name="Andrzejewski T.M."/>
            <person name="Davidsen T.M."/>
            <person name="Wayne K.J."/>
            <person name="Tettelin H."/>
            <person name="Glass J.I."/>
            <person name="Rusch D."/>
            <person name="Podicherti R."/>
            <person name="Tsui H.-C.T."/>
            <person name="Winkler M.E."/>
        </authorList>
    </citation>
    <scope>NUCLEOTIDE SEQUENCE</scope>
</reference>
<dbReference type="EMBL" id="UINC01043016">
    <property type="protein sequence ID" value="SVB46429.1"/>
    <property type="molecule type" value="Genomic_DNA"/>
</dbReference>
<gene>
    <name evidence="1" type="ORF">METZ01_LOCUS199283</name>
</gene>
<protein>
    <submittedName>
        <fullName evidence="1">Uncharacterized protein</fullName>
    </submittedName>
</protein>
<organism evidence="1">
    <name type="scientific">marine metagenome</name>
    <dbReference type="NCBI Taxonomy" id="408172"/>
    <lineage>
        <taxon>unclassified sequences</taxon>
        <taxon>metagenomes</taxon>
        <taxon>ecological metagenomes</taxon>
    </lineage>
</organism>
<sequence length="35" mass="4009">KAGKHNTYLPNITDAYRAPLKSYYKTYKTISGKCL</sequence>
<evidence type="ECO:0000313" key="1">
    <source>
        <dbReference type="EMBL" id="SVB46429.1"/>
    </source>
</evidence>